<keyword evidence="2" id="KW-0813">Transport</keyword>
<evidence type="ECO:0000256" key="2">
    <source>
        <dbReference type="ARBA" id="ARBA00022448"/>
    </source>
</evidence>
<dbReference type="Gene3D" id="3.90.76.10">
    <property type="entry name" value="Dipeptide-binding Protein, Domain 1"/>
    <property type="match status" value="1"/>
</dbReference>
<feature type="domain" description="Solute-binding protein family 5" evidence="5">
    <location>
        <begin position="87"/>
        <end position="443"/>
    </location>
</feature>
<dbReference type="PANTHER" id="PTHR30290">
    <property type="entry name" value="PERIPLASMIC BINDING COMPONENT OF ABC TRANSPORTER"/>
    <property type="match status" value="1"/>
</dbReference>
<evidence type="ECO:0000259" key="5">
    <source>
        <dbReference type="Pfam" id="PF00496"/>
    </source>
</evidence>
<dbReference type="Proteomes" id="UP000552045">
    <property type="component" value="Unassembled WGS sequence"/>
</dbReference>
<name>A0A7Y9JLD9_9MICO</name>
<dbReference type="InterPro" id="IPR030678">
    <property type="entry name" value="Peptide/Ni-bd"/>
</dbReference>
<dbReference type="Gene3D" id="3.10.105.10">
    <property type="entry name" value="Dipeptide-binding Protein, Domain 3"/>
    <property type="match status" value="1"/>
</dbReference>
<dbReference type="CDD" id="cd08512">
    <property type="entry name" value="PBP2_NikA_DppA_OppA_like_7"/>
    <property type="match status" value="1"/>
</dbReference>
<comment type="caution">
    <text evidence="6">The sequence shown here is derived from an EMBL/GenBank/DDBJ whole genome shotgun (WGS) entry which is preliminary data.</text>
</comment>
<gene>
    <name evidence="6" type="ORF">BKA02_000270</name>
</gene>
<evidence type="ECO:0000256" key="3">
    <source>
        <dbReference type="ARBA" id="ARBA00022729"/>
    </source>
</evidence>
<dbReference type="PIRSF" id="PIRSF002741">
    <property type="entry name" value="MppA"/>
    <property type="match status" value="1"/>
</dbReference>
<feature type="chain" id="PRO_5030520407" evidence="4">
    <location>
        <begin position="32"/>
        <end position="531"/>
    </location>
</feature>
<dbReference type="GO" id="GO:1904680">
    <property type="term" value="F:peptide transmembrane transporter activity"/>
    <property type="evidence" value="ECO:0007669"/>
    <property type="project" value="TreeGrafter"/>
</dbReference>
<dbReference type="SUPFAM" id="SSF53850">
    <property type="entry name" value="Periplasmic binding protein-like II"/>
    <property type="match status" value="1"/>
</dbReference>
<dbReference type="PANTHER" id="PTHR30290:SF9">
    <property type="entry name" value="OLIGOPEPTIDE-BINDING PROTEIN APPA"/>
    <property type="match status" value="1"/>
</dbReference>
<dbReference type="Gene3D" id="3.40.190.10">
    <property type="entry name" value="Periplasmic binding protein-like II"/>
    <property type="match status" value="1"/>
</dbReference>
<dbReference type="Pfam" id="PF00496">
    <property type="entry name" value="SBP_bac_5"/>
    <property type="match status" value="1"/>
</dbReference>
<dbReference type="PROSITE" id="PS51257">
    <property type="entry name" value="PROKAR_LIPOPROTEIN"/>
    <property type="match status" value="1"/>
</dbReference>
<dbReference type="RefSeq" id="WP_179430580.1">
    <property type="nucleotide sequence ID" value="NZ_BAABLC010000003.1"/>
</dbReference>
<keyword evidence="3 4" id="KW-0732">Signal</keyword>
<feature type="signal peptide" evidence="4">
    <location>
        <begin position="1"/>
        <end position="31"/>
    </location>
</feature>
<proteinExistence type="inferred from homology"/>
<protein>
    <submittedName>
        <fullName evidence="6">Peptide/nickel transport system substrate-binding protein</fullName>
    </submittedName>
</protein>
<dbReference type="GO" id="GO:0043190">
    <property type="term" value="C:ATP-binding cassette (ABC) transporter complex"/>
    <property type="evidence" value="ECO:0007669"/>
    <property type="project" value="InterPro"/>
</dbReference>
<comment type="similarity">
    <text evidence="1">Belongs to the bacterial solute-binding protein 5 family.</text>
</comment>
<accession>A0A7Y9JLD9</accession>
<sequence>MDVTRTRIRRTALLTLAAASAASLVGCTAGAADQEGSPGEFDVLTVAASAAVTTWDPVTSFSTEALYLGNVYEPLLWKNADGAAEDFRPAIAESWETSEDGLTWTFHIREGVTFHDGEKLDADAVVASIEAARARAGASFIWAPLDTVEATDESTVVMHLSYSAPMDLVAASTYGAWIVSPKALEAAAADEQYFEAGIDAGTGPYTLKEYEPGEKVVLEAYDDYWDDAPHYEIVDIAITPDAVTAQQMLTAGEVDFATSVPLENVESVAQQTGSEIRTANSPFNYLALLNTTRPPLDDPLVRQALSYAVPYEDIIDVSALGYGTQSRTAVPKGIFPYSEDVPQYTQDLDRARELLAQAGHADGFSLELTYASENPTEARFVPLIKDAFAQIGVEVNVTAMLFNQQWEAAKADPASAQDIFVLYYWPTYSDAGSDNLYSLFHSSDVPFFNLSYWNSPEYDALIDEAGTLTGSDRDAAQATYEQAMQMLYEQAPALFLFDPQAVTVAPAGLTIGDFNENYPFTTFFKNIVPAA</sequence>
<dbReference type="InterPro" id="IPR000914">
    <property type="entry name" value="SBP_5_dom"/>
</dbReference>
<organism evidence="6 7">
    <name type="scientific">Microbacterium pseudoresistens</name>
    <dbReference type="NCBI Taxonomy" id="640634"/>
    <lineage>
        <taxon>Bacteria</taxon>
        <taxon>Bacillati</taxon>
        <taxon>Actinomycetota</taxon>
        <taxon>Actinomycetes</taxon>
        <taxon>Micrococcales</taxon>
        <taxon>Microbacteriaceae</taxon>
        <taxon>Microbacterium</taxon>
    </lineage>
</organism>
<evidence type="ECO:0000256" key="4">
    <source>
        <dbReference type="SAM" id="SignalP"/>
    </source>
</evidence>
<evidence type="ECO:0000256" key="1">
    <source>
        <dbReference type="ARBA" id="ARBA00005695"/>
    </source>
</evidence>
<evidence type="ECO:0000313" key="6">
    <source>
        <dbReference type="EMBL" id="NYD53215.1"/>
    </source>
</evidence>
<reference evidence="6 7" key="1">
    <citation type="submission" date="2020-07" db="EMBL/GenBank/DDBJ databases">
        <title>Sequencing the genomes of 1000 actinobacteria strains.</title>
        <authorList>
            <person name="Klenk H.-P."/>
        </authorList>
    </citation>
    <scope>NUCLEOTIDE SEQUENCE [LARGE SCALE GENOMIC DNA]</scope>
    <source>
        <strain evidence="6 7">DSM 22185</strain>
    </source>
</reference>
<dbReference type="EMBL" id="JACCBH010000001">
    <property type="protein sequence ID" value="NYD53215.1"/>
    <property type="molecule type" value="Genomic_DNA"/>
</dbReference>
<dbReference type="GO" id="GO:0042597">
    <property type="term" value="C:periplasmic space"/>
    <property type="evidence" value="ECO:0007669"/>
    <property type="project" value="UniProtKB-ARBA"/>
</dbReference>
<dbReference type="GO" id="GO:0015833">
    <property type="term" value="P:peptide transport"/>
    <property type="evidence" value="ECO:0007669"/>
    <property type="project" value="TreeGrafter"/>
</dbReference>
<evidence type="ECO:0000313" key="7">
    <source>
        <dbReference type="Proteomes" id="UP000552045"/>
    </source>
</evidence>
<dbReference type="AlphaFoldDB" id="A0A7Y9JLD9"/>
<dbReference type="InterPro" id="IPR039424">
    <property type="entry name" value="SBP_5"/>
</dbReference>
<keyword evidence="7" id="KW-1185">Reference proteome</keyword>